<evidence type="ECO:0000256" key="8">
    <source>
        <dbReference type="ARBA" id="ARBA00023157"/>
    </source>
</evidence>
<dbReference type="GO" id="GO:0005615">
    <property type="term" value="C:extracellular space"/>
    <property type="evidence" value="ECO:0007669"/>
    <property type="project" value="TreeGrafter"/>
</dbReference>
<feature type="region of interest" description="Disordered" evidence="11">
    <location>
        <begin position="25"/>
        <end position="46"/>
    </location>
</feature>
<dbReference type="SUPFAM" id="SSF57501">
    <property type="entry name" value="Cystine-knot cytokines"/>
    <property type="match status" value="1"/>
</dbReference>
<dbReference type="Pfam" id="PF00019">
    <property type="entry name" value="TGF_beta"/>
    <property type="match status" value="1"/>
</dbReference>
<evidence type="ECO:0000256" key="9">
    <source>
        <dbReference type="ARBA" id="ARBA00023180"/>
    </source>
</evidence>
<feature type="chain" id="PRO_5017446551" description="Glial cell line-derived neurotrophic factor" evidence="12">
    <location>
        <begin position="20"/>
        <end position="269"/>
    </location>
</feature>
<keyword evidence="6 12" id="KW-0732">Signal</keyword>
<dbReference type="FunFam" id="2.10.90.10:FF:000015">
    <property type="entry name" value="Glial cell line-derived neurotrophic factor"/>
    <property type="match status" value="1"/>
</dbReference>
<evidence type="ECO:0000256" key="12">
    <source>
        <dbReference type="SAM" id="SignalP"/>
    </source>
</evidence>
<dbReference type="SMART" id="SM00204">
    <property type="entry name" value="TGFB"/>
    <property type="match status" value="1"/>
</dbReference>
<dbReference type="InterPro" id="IPR029034">
    <property type="entry name" value="Cystine-knot_cytokine"/>
</dbReference>
<evidence type="ECO:0000256" key="6">
    <source>
        <dbReference type="ARBA" id="ARBA00022729"/>
    </source>
</evidence>
<keyword evidence="9" id="KW-0325">Glycoprotein</keyword>
<feature type="compositionally biased region" description="Gly residues" evidence="11">
    <location>
        <begin position="147"/>
        <end position="157"/>
    </location>
</feature>
<keyword evidence="8" id="KW-1015">Disulfide bond</keyword>
<dbReference type="OMA" id="EMIFKYC"/>
<evidence type="ECO:0000256" key="10">
    <source>
        <dbReference type="RuleBase" id="RU000354"/>
    </source>
</evidence>
<reference evidence="14" key="2">
    <citation type="submission" date="2025-09" db="UniProtKB">
        <authorList>
            <consortium name="Ensembl"/>
        </authorList>
    </citation>
    <scope>IDENTIFICATION</scope>
</reference>
<evidence type="ECO:0000256" key="3">
    <source>
        <dbReference type="ARBA" id="ARBA00015922"/>
    </source>
</evidence>
<accession>A0A3B4VHH4</accession>
<reference evidence="14" key="1">
    <citation type="submission" date="2025-08" db="UniProtKB">
        <authorList>
            <consortium name="Ensembl"/>
        </authorList>
    </citation>
    <scope>IDENTIFICATION</scope>
</reference>
<dbReference type="GO" id="GO:0030116">
    <property type="term" value="F:glial cell-derived neurotrophic factor receptor binding"/>
    <property type="evidence" value="ECO:0007669"/>
    <property type="project" value="InterPro"/>
</dbReference>
<keyword evidence="15" id="KW-1185">Reference proteome</keyword>
<dbReference type="GO" id="GO:0008083">
    <property type="term" value="F:growth factor activity"/>
    <property type="evidence" value="ECO:0007669"/>
    <property type="project" value="UniProtKB-KW"/>
</dbReference>
<feature type="region of interest" description="Disordered" evidence="11">
    <location>
        <begin position="105"/>
        <end position="170"/>
    </location>
</feature>
<dbReference type="GeneTree" id="ENSGT00950000182993"/>
<dbReference type="GO" id="GO:0007422">
    <property type="term" value="P:peripheral nervous system development"/>
    <property type="evidence" value="ECO:0007669"/>
    <property type="project" value="TreeGrafter"/>
</dbReference>
<dbReference type="GO" id="GO:0043524">
    <property type="term" value="P:negative regulation of neuron apoptotic process"/>
    <property type="evidence" value="ECO:0007669"/>
    <property type="project" value="TreeGrafter"/>
</dbReference>
<evidence type="ECO:0000256" key="5">
    <source>
        <dbReference type="ARBA" id="ARBA00022685"/>
    </source>
</evidence>
<evidence type="ECO:0000256" key="1">
    <source>
        <dbReference type="ARBA" id="ARBA00004613"/>
    </source>
</evidence>
<dbReference type="InterPro" id="IPR001839">
    <property type="entry name" value="TGF-b_C"/>
</dbReference>
<evidence type="ECO:0000256" key="4">
    <source>
        <dbReference type="ARBA" id="ARBA00022525"/>
    </source>
</evidence>
<dbReference type="PANTHER" id="PTHR12173">
    <property type="entry name" value="GDNF SUBFAMILY OF TGF-BETA FAMILY"/>
    <property type="match status" value="1"/>
</dbReference>
<dbReference type="InterPro" id="IPR043401">
    <property type="entry name" value="GDNF_fam"/>
</dbReference>
<comment type="similarity">
    <text evidence="2">Belongs to the TGF-beta family. GDNF subfamily.</text>
</comment>
<evidence type="ECO:0000313" key="15">
    <source>
        <dbReference type="Proteomes" id="UP000261420"/>
    </source>
</evidence>
<dbReference type="Ensembl" id="ENSSDUT00000030939.1">
    <property type="protein sequence ID" value="ENSSDUP00000030413.1"/>
    <property type="gene ID" value="ENSSDUG00000021907.1"/>
</dbReference>
<dbReference type="Proteomes" id="UP000261420">
    <property type="component" value="Unplaced"/>
</dbReference>
<keyword evidence="4" id="KW-0964">Secreted</keyword>
<comment type="subcellular location">
    <subcellularLocation>
        <location evidence="1">Secreted</location>
    </subcellularLocation>
</comment>
<evidence type="ECO:0000256" key="11">
    <source>
        <dbReference type="SAM" id="MobiDB-lite"/>
    </source>
</evidence>
<keyword evidence="5" id="KW-0165">Cleavage on pair of basic residues</keyword>
<feature type="signal peptide" evidence="12">
    <location>
        <begin position="1"/>
        <end position="19"/>
    </location>
</feature>
<keyword evidence="7 10" id="KW-0339">Growth factor</keyword>
<dbReference type="GO" id="GO:0090190">
    <property type="term" value="P:positive regulation of branching involved in ureteric bud morphogenesis"/>
    <property type="evidence" value="ECO:0007669"/>
    <property type="project" value="TreeGrafter"/>
</dbReference>
<evidence type="ECO:0000256" key="2">
    <source>
        <dbReference type="ARBA" id="ARBA00009832"/>
    </source>
</evidence>
<feature type="compositionally biased region" description="Low complexity" evidence="11">
    <location>
        <begin position="106"/>
        <end position="131"/>
    </location>
</feature>
<proteinExistence type="inferred from homology"/>
<dbReference type="PANTHER" id="PTHR12173:SF1">
    <property type="entry name" value="GLIAL CELL LINE-DERIVED NEUROTROPHIC FACTOR"/>
    <property type="match status" value="1"/>
</dbReference>
<feature type="domain" description="TGF-beta family profile" evidence="13">
    <location>
        <begin position="161"/>
        <end position="269"/>
    </location>
</feature>
<organism evidence="14 15">
    <name type="scientific">Seriola dumerili</name>
    <name type="common">Greater amberjack</name>
    <name type="synonym">Caranx dumerili</name>
    <dbReference type="NCBI Taxonomy" id="41447"/>
    <lineage>
        <taxon>Eukaryota</taxon>
        <taxon>Metazoa</taxon>
        <taxon>Chordata</taxon>
        <taxon>Craniata</taxon>
        <taxon>Vertebrata</taxon>
        <taxon>Euteleostomi</taxon>
        <taxon>Actinopterygii</taxon>
        <taxon>Neopterygii</taxon>
        <taxon>Teleostei</taxon>
        <taxon>Neoteleostei</taxon>
        <taxon>Acanthomorphata</taxon>
        <taxon>Carangaria</taxon>
        <taxon>Carangiformes</taxon>
        <taxon>Carangidae</taxon>
        <taxon>Seriola</taxon>
    </lineage>
</organism>
<dbReference type="GO" id="GO:0030971">
    <property type="term" value="F:receptor tyrosine kinase binding"/>
    <property type="evidence" value="ECO:0007669"/>
    <property type="project" value="InterPro"/>
</dbReference>
<dbReference type="PROSITE" id="PS51362">
    <property type="entry name" value="TGF_BETA_2"/>
    <property type="match status" value="1"/>
</dbReference>
<dbReference type="GO" id="GO:0045595">
    <property type="term" value="P:regulation of cell differentiation"/>
    <property type="evidence" value="ECO:0007669"/>
    <property type="project" value="UniProtKB-ARBA"/>
</dbReference>
<evidence type="ECO:0000256" key="7">
    <source>
        <dbReference type="ARBA" id="ARBA00023030"/>
    </source>
</evidence>
<evidence type="ECO:0000313" key="14">
    <source>
        <dbReference type="Ensembl" id="ENSSDUP00000030413.1"/>
    </source>
</evidence>
<dbReference type="AlphaFoldDB" id="A0A3B4VHH4"/>
<name>A0A3B4VHH4_SERDU</name>
<dbReference type="GO" id="GO:0048513">
    <property type="term" value="P:animal organ development"/>
    <property type="evidence" value="ECO:0007669"/>
    <property type="project" value="UniProtKB-ARBA"/>
</dbReference>
<evidence type="ECO:0000259" key="13">
    <source>
        <dbReference type="PROSITE" id="PS51362"/>
    </source>
</evidence>
<sequence>MKLWDSLTTCLILLSAVHASPLLRSPQRSTSTKRRGRADESPLELPPVQIRLSVTSHGISRAEADAADWEETLAGGAKYLMDEPLPGEFEDVVDFIKVTISRIRRSSSSTASSSTPPSTTSSPSKENSSSSARHRRERTKGVNQQSGKGGRGGARGGETGRKVRGGGGSGRGQGCVLKQIHLNVTDLGLGYRSSEEMIFRYCSGPCRKSETNYDKILYNLAHNRRLPSRDTPPQACCRPIAFDDDLSFLDDNLVYHTVKKHSARKCGCV</sequence>
<dbReference type="Gene3D" id="2.10.90.10">
    <property type="entry name" value="Cystine-knot cytokines"/>
    <property type="match status" value="1"/>
</dbReference>
<protein>
    <recommendedName>
        <fullName evidence="3">Glial cell line-derived neurotrophic factor</fullName>
    </recommendedName>
</protein>